<evidence type="ECO:0000259" key="2">
    <source>
        <dbReference type="Pfam" id="PF23550"/>
    </source>
</evidence>
<proteinExistence type="predicted"/>
<dbReference type="Gene3D" id="3.80.10.10">
    <property type="entry name" value="Ribonuclease Inhibitor"/>
    <property type="match status" value="1"/>
</dbReference>
<sequence>MFQLRCTRLTINLDYQARVQQAQRQAEQAAAQAAADANAEDVSDEEEDAAERKKRKRKEEKAIAKIKASKDFKKRKFEHQRDNSDDEADSDTLARDMLKKPKAPPKPGQFANCELCEKRFTVTAYTLAGQDGGLLCTKCGKEFKDEKKKADNAAKKKKPAPRARKRQQESDRMMGDVRPGAKSLIEHCVKKVADVVKDIEEFGDLPQNLLDRLSQILSKKRVLNPRTLQLFLQPGIDRIAVYDCARLETEDFHKIFAYMPDVERVNLRMAGQLKNDALQYMIEKNAKITHLQLGATNLISDEVWCELLLKRGAQLESLKFSELNDAMKDATIQVMAETCTNLKRLKLRKCPHTTEASINAISSITSLEHLTLAIAQDCSPDILVNLITNLGPRLRTLCLEDYYYADDTVIEAIKNNCVNLKKLRLTGSSSFTDAMFASLFDNNWGNPDIPFIDLCNNRDIDNLDSEGPEEDPVGFGSAALKALMQHSGAKLARLDIHSNRHIGHDALMEVFDGQKQYPDLRVIDLSFVSHVDDYIMTGIFKSCPKLEKLTAFACFSAREVIIPQGIAVIGLANAQSAVETVGNA</sequence>
<dbReference type="GO" id="GO:0003677">
    <property type="term" value="F:DNA binding"/>
    <property type="evidence" value="ECO:0007669"/>
    <property type="project" value="UniProtKB-KW"/>
</dbReference>
<evidence type="ECO:0000313" key="3">
    <source>
        <dbReference type="EMBL" id="KAK5100759.1"/>
    </source>
</evidence>
<feature type="compositionally biased region" description="Basic residues" evidence="1">
    <location>
        <begin position="155"/>
        <end position="165"/>
    </location>
</feature>
<feature type="region of interest" description="Disordered" evidence="1">
    <location>
        <begin position="24"/>
        <end position="91"/>
    </location>
</feature>
<accession>A0ABR0KP76</accession>
<protein>
    <submittedName>
        <fullName evidence="3">UV-damaged DNA-binding protein rad7</fullName>
    </submittedName>
</protein>
<feature type="region of interest" description="Disordered" evidence="1">
    <location>
        <begin position="147"/>
        <end position="177"/>
    </location>
</feature>
<comment type="caution">
    <text evidence="3">The sequence shown here is derived from an EMBL/GenBank/DDBJ whole genome shotgun (WGS) entry which is preliminary data.</text>
</comment>
<feature type="compositionally biased region" description="Acidic residues" evidence="1">
    <location>
        <begin position="38"/>
        <end position="49"/>
    </location>
</feature>
<feature type="compositionally biased region" description="Low complexity" evidence="1">
    <location>
        <begin position="24"/>
        <end position="37"/>
    </location>
</feature>
<dbReference type="SUPFAM" id="SSF52047">
    <property type="entry name" value="RNI-like"/>
    <property type="match status" value="1"/>
</dbReference>
<feature type="domain" description="DNA repair protein rhp7 treble clef" evidence="2">
    <location>
        <begin position="107"/>
        <end position="144"/>
    </location>
</feature>
<keyword evidence="3" id="KW-0238">DNA-binding</keyword>
<keyword evidence="4" id="KW-1185">Reference proteome</keyword>
<organism evidence="3 4">
    <name type="scientific">Lithohypha guttulata</name>
    <dbReference type="NCBI Taxonomy" id="1690604"/>
    <lineage>
        <taxon>Eukaryota</taxon>
        <taxon>Fungi</taxon>
        <taxon>Dikarya</taxon>
        <taxon>Ascomycota</taxon>
        <taxon>Pezizomycotina</taxon>
        <taxon>Eurotiomycetes</taxon>
        <taxon>Chaetothyriomycetidae</taxon>
        <taxon>Chaetothyriales</taxon>
        <taxon>Trichomeriaceae</taxon>
        <taxon>Lithohypha</taxon>
    </lineage>
</organism>
<feature type="compositionally biased region" description="Basic and acidic residues" evidence="1">
    <location>
        <begin position="166"/>
        <end position="175"/>
    </location>
</feature>
<dbReference type="Pfam" id="PF23550">
    <property type="entry name" value="zf_Tbcl_Rhp7"/>
    <property type="match status" value="1"/>
</dbReference>
<dbReference type="PANTHER" id="PTHR13318">
    <property type="entry name" value="PARTNER OF PAIRED, ISOFORM B-RELATED"/>
    <property type="match status" value="1"/>
</dbReference>
<evidence type="ECO:0000313" key="4">
    <source>
        <dbReference type="Proteomes" id="UP001345013"/>
    </source>
</evidence>
<dbReference type="InterPro" id="IPR006553">
    <property type="entry name" value="Leu-rich_rpt_Cys-con_subtyp"/>
</dbReference>
<reference evidence="3 4" key="1">
    <citation type="submission" date="2023-08" db="EMBL/GenBank/DDBJ databases">
        <title>Black Yeasts Isolated from many extreme environments.</title>
        <authorList>
            <person name="Coleine C."/>
            <person name="Stajich J.E."/>
            <person name="Selbmann L."/>
        </authorList>
    </citation>
    <scope>NUCLEOTIDE SEQUENCE [LARGE SCALE GENOMIC DNA]</scope>
    <source>
        <strain evidence="3 4">CCFEE 5885</strain>
    </source>
</reference>
<dbReference type="Proteomes" id="UP001345013">
    <property type="component" value="Unassembled WGS sequence"/>
</dbReference>
<dbReference type="SMART" id="SM00367">
    <property type="entry name" value="LRR_CC"/>
    <property type="match status" value="3"/>
</dbReference>
<gene>
    <name evidence="3" type="primary">RAD7</name>
    <name evidence="3" type="ORF">LTR24_000905</name>
</gene>
<dbReference type="EMBL" id="JAVRRG010000006">
    <property type="protein sequence ID" value="KAK5100759.1"/>
    <property type="molecule type" value="Genomic_DNA"/>
</dbReference>
<dbReference type="InterPro" id="IPR032675">
    <property type="entry name" value="LRR_dom_sf"/>
</dbReference>
<dbReference type="InterPro" id="IPR056451">
    <property type="entry name" value="Znf_Tbcl_Rhp7"/>
</dbReference>
<feature type="compositionally biased region" description="Basic and acidic residues" evidence="1">
    <location>
        <begin position="59"/>
        <end position="71"/>
    </location>
</feature>
<evidence type="ECO:0000256" key="1">
    <source>
        <dbReference type="SAM" id="MobiDB-lite"/>
    </source>
</evidence>
<name>A0ABR0KP76_9EURO</name>